<dbReference type="PROSITE" id="PS50920">
    <property type="entry name" value="SOLCAR"/>
    <property type="match status" value="1"/>
</dbReference>
<dbReference type="InterPro" id="IPR044712">
    <property type="entry name" value="SLC25A32-like"/>
</dbReference>
<dbReference type="InterPro" id="IPR018108">
    <property type="entry name" value="MCP_transmembrane"/>
</dbReference>
<evidence type="ECO:0000256" key="5">
    <source>
        <dbReference type="ARBA" id="ARBA00022737"/>
    </source>
</evidence>
<evidence type="ECO:0000256" key="4">
    <source>
        <dbReference type="ARBA" id="ARBA00022692"/>
    </source>
</evidence>
<evidence type="ECO:0000256" key="3">
    <source>
        <dbReference type="ARBA" id="ARBA00022448"/>
    </source>
</evidence>
<accession>A0AA39R2I2</accession>
<dbReference type="GO" id="GO:0006862">
    <property type="term" value="P:nucleotide transport"/>
    <property type="evidence" value="ECO:0007669"/>
    <property type="project" value="InterPro"/>
</dbReference>
<dbReference type="Pfam" id="PF00153">
    <property type="entry name" value="Mito_carr"/>
    <property type="match status" value="1"/>
</dbReference>
<dbReference type="GO" id="GO:0016020">
    <property type="term" value="C:membrane"/>
    <property type="evidence" value="ECO:0007669"/>
    <property type="project" value="UniProtKB-SubCell"/>
</dbReference>
<evidence type="ECO:0000256" key="7">
    <source>
        <dbReference type="ARBA" id="ARBA00022989"/>
    </source>
</evidence>
<keyword evidence="4 9" id="KW-0812">Transmembrane</keyword>
<keyword evidence="7" id="KW-1133">Transmembrane helix</keyword>
<evidence type="ECO:0000256" key="1">
    <source>
        <dbReference type="ARBA" id="ARBA00004141"/>
    </source>
</evidence>
<organism evidence="11 12">
    <name type="scientific">Cladonia borealis</name>
    <dbReference type="NCBI Taxonomy" id="184061"/>
    <lineage>
        <taxon>Eukaryota</taxon>
        <taxon>Fungi</taxon>
        <taxon>Dikarya</taxon>
        <taxon>Ascomycota</taxon>
        <taxon>Pezizomycotina</taxon>
        <taxon>Lecanoromycetes</taxon>
        <taxon>OSLEUM clade</taxon>
        <taxon>Lecanoromycetidae</taxon>
        <taxon>Lecanorales</taxon>
        <taxon>Lecanorineae</taxon>
        <taxon>Cladoniaceae</taxon>
        <taxon>Cladonia</taxon>
    </lineage>
</organism>
<dbReference type="Gene3D" id="1.50.40.10">
    <property type="entry name" value="Mitochondrial carrier domain"/>
    <property type="match status" value="1"/>
</dbReference>
<keyword evidence="5" id="KW-0677">Repeat</keyword>
<keyword evidence="6" id="KW-0999">Mitochondrion inner membrane</keyword>
<keyword evidence="12" id="KW-1185">Reference proteome</keyword>
<dbReference type="InterPro" id="IPR023395">
    <property type="entry name" value="MCP_dom_sf"/>
</dbReference>
<keyword evidence="3 10" id="KW-0813">Transport</keyword>
<dbReference type="GO" id="GO:0055085">
    <property type="term" value="P:transmembrane transport"/>
    <property type="evidence" value="ECO:0007669"/>
    <property type="project" value="InterPro"/>
</dbReference>
<reference evidence="11" key="1">
    <citation type="submission" date="2023-03" db="EMBL/GenBank/DDBJ databases">
        <title>Complete genome of Cladonia borealis.</title>
        <authorList>
            <person name="Park H."/>
        </authorList>
    </citation>
    <scope>NUCLEOTIDE SEQUENCE</scope>
    <source>
        <strain evidence="11">ANT050790</strain>
    </source>
</reference>
<evidence type="ECO:0000256" key="10">
    <source>
        <dbReference type="RuleBase" id="RU000488"/>
    </source>
</evidence>
<dbReference type="Proteomes" id="UP001166286">
    <property type="component" value="Unassembled WGS sequence"/>
</dbReference>
<evidence type="ECO:0000256" key="6">
    <source>
        <dbReference type="ARBA" id="ARBA00022792"/>
    </source>
</evidence>
<dbReference type="PANTHER" id="PTHR45683">
    <property type="entry name" value="MITOCHONDRIAL NICOTINAMIDE ADENINE DINUCLEOTIDE TRANSPORTER 1-RELATED-RELATED"/>
    <property type="match status" value="1"/>
</dbReference>
<evidence type="ECO:0000256" key="8">
    <source>
        <dbReference type="ARBA" id="ARBA00023136"/>
    </source>
</evidence>
<dbReference type="EMBL" id="JAFEKC020000009">
    <property type="protein sequence ID" value="KAK0512570.1"/>
    <property type="molecule type" value="Genomic_DNA"/>
</dbReference>
<keyword evidence="6" id="KW-0496">Mitochondrion</keyword>
<gene>
    <name evidence="11" type="ORF">JMJ35_004587</name>
</gene>
<proteinExistence type="inferred from homology"/>
<keyword evidence="8 9" id="KW-0472">Membrane</keyword>
<comment type="similarity">
    <text evidence="2 10">Belongs to the mitochondrial carrier (TC 2.A.29) family.</text>
</comment>
<dbReference type="SUPFAM" id="SSF103506">
    <property type="entry name" value="Mitochondrial carrier"/>
    <property type="match status" value="1"/>
</dbReference>
<evidence type="ECO:0000313" key="12">
    <source>
        <dbReference type="Proteomes" id="UP001166286"/>
    </source>
</evidence>
<evidence type="ECO:0000313" key="11">
    <source>
        <dbReference type="EMBL" id="KAK0512570.1"/>
    </source>
</evidence>
<protein>
    <submittedName>
        <fullName evidence="11">Uncharacterized protein</fullName>
    </submittedName>
</protein>
<name>A0AA39R2I2_9LECA</name>
<evidence type="ECO:0000256" key="9">
    <source>
        <dbReference type="PROSITE-ProRule" id="PRU00282"/>
    </source>
</evidence>
<sequence>MSTTSPSPSLIESTVAGLLAGVASTLVAHPLDVIKTRLQGIPRSEQCSAKAKAYTRSPFPVDRGSQSARSVLRTITRNEGGIRGLYRGVAVNVLGNSVSWALYFAWYESIKDGIHGYRGSLSYYDYFLASGAAGALTAISPIQEPTPPYYMGPDRSFAQKDFGASTMAYYPRYSASPTELYSLWHMNNSRSTGRKVYRGNRAISEQ</sequence>
<dbReference type="AlphaFoldDB" id="A0AA39R2I2"/>
<evidence type="ECO:0000256" key="2">
    <source>
        <dbReference type="ARBA" id="ARBA00006375"/>
    </source>
</evidence>
<comment type="caution">
    <text evidence="11">The sequence shown here is derived from an EMBL/GenBank/DDBJ whole genome shotgun (WGS) entry which is preliminary data.</text>
</comment>
<feature type="repeat" description="Solcar" evidence="9">
    <location>
        <begin position="8"/>
        <end position="113"/>
    </location>
</feature>
<comment type="subcellular location">
    <subcellularLocation>
        <location evidence="1">Membrane</location>
        <topology evidence="1">Multi-pass membrane protein</topology>
    </subcellularLocation>
</comment>